<feature type="transmembrane region" description="Helical" evidence="1">
    <location>
        <begin position="87"/>
        <end position="108"/>
    </location>
</feature>
<organism evidence="3 4">
    <name type="scientific">Microbacterium istanbulense</name>
    <dbReference type="NCBI Taxonomy" id="3122049"/>
    <lineage>
        <taxon>Bacteria</taxon>
        <taxon>Bacillati</taxon>
        <taxon>Actinomycetota</taxon>
        <taxon>Actinomycetes</taxon>
        <taxon>Micrococcales</taxon>
        <taxon>Microbacteriaceae</taxon>
        <taxon>Microbacterium</taxon>
    </lineage>
</organism>
<proteinExistence type="predicted"/>
<dbReference type="RefSeq" id="WP_337317932.1">
    <property type="nucleotide sequence ID" value="NZ_JBBDGN010000002.1"/>
</dbReference>
<sequence>MDSASASAMALMVAASAAAAVCAVVSRAVPWQGRQAAVSMAVGMLLLALPGVTVPVIAVAALWVLSAMIGTVGLRGRPEAAGCCHRAIGALAMTLCLLTGAAQGAGAAHTGHGVTVGLPLLSGAAVLAVTAWSVWAARASEAIGASVVLLRVEVWTMTAGLLLMWGWHVLV</sequence>
<feature type="signal peptide" evidence="2">
    <location>
        <begin position="1"/>
        <end position="19"/>
    </location>
</feature>
<comment type="caution">
    <text evidence="3">The sequence shown here is derived from an EMBL/GenBank/DDBJ whole genome shotgun (WGS) entry which is preliminary data.</text>
</comment>
<keyword evidence="1" id="KW-0472">Membrane</keyword>
<reference evidence="3 4" key="1">
    <citation type="submission" date="2024-02" db="EMBL/GenBank/DDBJ databases">
        <authorList>
            <person name="Saticioglu I.B."/>
        </authorList>
    </citation>
    <scope>NUCLEOTIDE SEQUENCE [LARGE SCALE GENOMIC DNA]</scope>
    <source>
        <strain evidence="3 4">Mu-43</strain>
    </source>
</reference>
<protein>
    <recommendedName>
        <fullName evidence="5">DUF5134 domain-containing protein</fullName>
    </recommendedName>
</protein>
<keyword evidence="2" id="KW-0732">Signal</keyword>
<evidence type="ECO:0000313" key="4">
    <source>
        <dbReference type="Proteomes" id="UP001366085"/>
    </source>
</evidence>
<feature type="transmembrane region" description="Helical" evidence="1">
    <location>
        <begin position="38"/>
        <end position="66"/>
    </location>
</feature>
<keyword evidence="1" id="KW-1133">Transmembrane helix</keyword>
<evidence type="ECO:0008006" key="5">
    <source>
        <dbReference type="Google" id="ProtNLM"/>
    </source>
</evidence>
<keyword evidence="1" id="KW-0812">Transmembrane</keyword>
<keyword evidence="4" id="KW-1185">Reference proteome</keyword>
<dbReference type="EMBL" id="JBBDGN010000002">
    <property type="protein sequence ID" value="MEJ1090923.1"/>
    <property type="molecule type" value="Genomic_DNA"/>
</dbReference>
<name>A0ABU8LI81_9MICO</name>
<gene>
    <name evidence="3" type="ORF">WDU93_04380</name>
</gene>
<evidence type="ECO:0000256" key="2">
    <source>
        <dbReference type="SAM" id="SignalP"/>
    </source>
</evidence>
<accession>A0ABU8LI81</accession>
<feature type="chain" id="PRO_5047377797" description="DUF5134 domain-containing protein" evidence="2">
    <location>
        <begin position="20"/>
        <end position="171"/>
    </location>
</feature>
<feature type="transmembrane region" description="Helical" evidence="1">
    <location>
        <begin position="114"/>
        <end position="136"/>
    </location>
</feature>
<feature type="transmembrane region" description="Helical" evidence="1">
    <location>
        <begin position="148"/>
        <end position="167"/>
    </location>
</feature>
<dbReference type="Proteomes" id="UP001366085">
    <property type="component" value="Unassembled WGS sequence"/>
</dbReference>
<evidence type="ECO:0000313" key="3">
    <source>
        <dbReference type="EMBL" id="MEJ1090923.1"/>
    </source>
</evidence>
<evidence type="ECO:0000256" key="1">
    <source>
        <dbReference type="SAM" id="Phobius"/>
    </source>
</evidence>